<protein>
    <recommendedName>
        <fullName evidence="4">Decarboxylase</fullName>
    </recommendedName>
</protein>
<dbReference type="GO" id="GO:0050080">
    <property type="term" value="F:malonyl-CoA decarboxylase activity"/>
    <property type="evidence" value="ECO:0007669"/>
    <property type="project" value="InterPro"/>
</dbReference>
<dbReference type="AlphaFoldDB" id="A0A382KP60"/>
<name>A0A382KP60_9ZZZZ</name>
<dbReference type="InterPro" id="IPR038351">
    <property type="entry name" value="MCD_N_sf"/>
</dbReference>
<dbReference type="PANTHER" id="PTHR28641:SF1">
    <property type="entry name" value="MALONYL-COA DECARBOXYLASE, MITOCHONDRIAL"/>
    <property type="match status" value="1"/>
</dbReference>
<dbReference type="EMBL" id="UINC01081139">
    <property type="protein sequence ID" value="SVC24707.1"/>
    <property type="molecule type" value="Genomic_DNA"/>
</dbReference>
<organism evidence="3">
    <name type="scientific">marine metagenome</name>
    <dbReference type="NCBI Taxonomy" id="408172"/>
    <lineage>
        <taxon>unclassified sequences</taxon>
        <taxon>metagenomes</taxon>
        <taxon>ecological metagenomes</taxon>
    </lineage>
</organism>
<feature type="domain" description="Malonyl-CoA decarboxylase C-terminal" evidence="1">
    <location>
        <begin position="165"/>
        <end position="353"/>
    </location>
</feature>
<sequence length="353" mass="40630">MVRISVSQMLNALVDVGRNYLDRPEGEDQIEVLVAQCKDLVSVHGEASGTALANRIVNGYSDLGEDEKVNVLLSLNKMFAPDREVLIETARRYVAYPENDSYRKLSKAVEAPWQELFRRINMAPCGTSTVVGMRQLVRSRLSSHPELKSLERDLRYLLSSWFNRGFLQFEQISWRTSAIILEKLIAYEAVHEIHGWDDLRRRLANDRRCFGFFHPALPDEPLIFVEVALTQGIIGQIETLILKEPETTLEEKPDTAIFYSISNCQTGLEGISFGNFLIKQVVDTIKGELHDIKKFATLSPIPGFCKWLDDLLKERQSDFLSEREFDSLQEKWRDNELARERLKSLLMRLCARY</sequence>
<dbReference type="Pfam" id="PF17408">
    <property type="entry name" value="MCD_N"/>
    <property type="match status" value="1"/>
</dbReference>
<dbReference type="InterPro" id="IPR035372">
    <property type="entry name" value="MCD_N"/>
</dbReference>
<feature type="domain" description="Malonyl-CoA decarboxylase N-terminal" evidence="2">
    <location>
        <begin position="79"/>
        <end position="162"/>
    </location>
</feature>
<dbReference type="InterPro" id="IPR007956">
    <property type="entry name" value="Malonyl_CoA_deC_C"/>
</dbReference>
<evidence type="ECO:0008006" key="4">
    <source>
        <dbReference type="Google" id="ProtNLM"/>
    </source>
</evidence>
<reference evidence="3" key="1">
    <citation type="submission" date="2018-05" db="EMBL/GenBank/DDBJ databases">
        <authorList>
            <person name="Lanie J.A."/>
            <person name="Ng W.-L."/>
            <person name="Kazmierczak K.M."/>
            <person name="Andrzejewski T.M."/>
            <person name="Davidsen T.M."/>
            <person name="Wayne K.J."/>
            <person name="Tettelin H."/>
            <person name="Glass J.I."/>
            <person name="Rusch D."/>
            <person name="Podicherti R."/>
            <person name="Tsui H.-C.T."/>
            <person name="Winkler M.E."/>
        </authorList>
    </citation>
    <scope>NUCLEOTIDE SEQUENCE</scope>
</reference>
<dbReference type="GO" id="GO:0006633">
    <property type="term" value="P:fatty acid biosynthetic process"/>
    <property type="evidence" value="ECO:0007669"/>
    <property type="project" value="InterPro"/>
</dbReference>
<dbReference type="Pfam" id="PF05292">
    <property type="entry name" value="MCD"/>
    <property type="match status" value="1"/>
</dbReference>
<evidence type="ECO:0000313" key="3">
    <source>
        <dbReference type="EMBL" id="SVC24707.1"/>
    </source>
</evidence>
<evidence type="ECO:0000259" key="1">
    <source>
        <dbReference type="Pfam" id="PF05292"/>
    </source>
</evidence>
<dbReference type="Gene3D" id="3.40.630.150">
    <property type="entry name" value="Malonyl-CoA decarboxylase, catalytic domain"/>
    <property type="match status" value="1"/>
</dbReference>
<gene>
    <name evidence="3" type="ORF">METZ01_LOCUS277561</name>
</gene>
<dbReference type="PANTHER" id="PTHR28641">
    <property type="match status" value="1"/>
</dbReference>
<proteinExistence type="predicted"/>
<dbReference type="InterPro" id="IPR038917">
    <property type="entry name" value="Malonyl_CoA_deC"/>
</dbReference>
<feature type="non-terminal residue" evidence="3">
    <location>
        <position position="353"/>
    </location>
</feature>
<evidence type="ECO:0000259" key="2">
    <source>
        <dbReference type="Pfam" id="PF17408"/>
    </source>
</evidence>
<accession>A0A382KP60</accession>
<dbReference type="Gene3D" id="1.20.140.90">
    <property type="entry name" value="Malonyl-CoA decarboxylase, oligemerization domain"/>
    <property type="match status" value="1"/>
</dbReference>
<dbReference type="InterPro" id="IPR042303">
    <property type="entry name" value="Malonyl_CoA_deC_C_sf"/>
</dbReference>